<comment type="caution">
    <text evidence="1">The sequence shown here is derived from an EMBL/GenBank/DDBJ whole genome shotgun (WGS) entry which is preliminary data.</text>
</comment>
<evidence type="ECO:0000313" key="1">
    <source>
        <dbReference type="EMBL" id="PNI89581.1"/>
    </source>
</evidence>
<dbReference type="Proteomes" id="UP000236370">
    <property type="component" value="Unassembled WGS sequence"/>
</dbReference>
<dbReference type="EMBL" id="NBAG03000097">
    <property type="protein sequence ID" value="PNI89581.1"/>
    <property type="molecule type" value="Genomic_DNA"/>
</dbReference>
<gene>
    <name evidence="1" type="ORF">CK820_G0047605</name>
</gene>
<accession>A0A2J8PZY3</accession>
<proteinExistence type="predicted"/>
<organism evidence="1 2">
    <name type="scientific">Pan troglodytes</name>
    <name type="common">Chimpanzee</name>
    <dbReference type="NCBI Taxonomy" id="9598"/>
    <lineage>
        <taxon>Eukaryota</taxon>
        <taxon>Metazoa</taxon>
        <taxon>Chordata</taxon>
        <taxon>Craniata</taxon>
        <taxon>Vertebrata</taxon>
        <taxon>Euteleostomi</taxon>
        <taxon>Mammalia</taxon>
        <taxon>Eutheria</taxon>
        <taxon>Euarchontoglires</taxon>
        <taxon>Primates</taxon>
        <taxon>Haplorrhini</taxon>
        <taxon>Catarrhini</taxon>
        <taxon>Hominidae</taxon>
        <taxon>Pan</taxon>
    </lineage>
</organism>
<reference evidence="1 2" key="1">
    <citation type="submission" date="2017-12" db="EMBL/GenBank/DDBJ databases">
        <title>High-resolution comparative analysis of great ape genomes.</title>
        <authorList>
            <person name="Pollen A."/>
            <person name="Hastie A."/>
            <person name="Hormozdiari F."/>
            <person name="Dougherty M."/>
            <person name="Liu R."/>
            <person name="Chaisson M."/>
            <person name="Hoppe E."/>
            <person name="Hill C."/>
            <person name="Pang A."/>
            <person name="Hillier L."/>
            <person name="Baker C."/>
            <person name="Armstrong J."/>
            <person name="Shendure J."/>
            <person name="Paten B."/>
            <person name="Wilson R."/>
            <person name="Chao H."/>
            <person name="Schneider V."/>
            <person name="Ventura M."/>
            <person name="Kronenberg Z."/>
            <person name="Murali S."/>
            <person name="Gordon D."/>
            <person name="Cantsilieris S."/>
            <person name="Munson K."/>
            <person name="Nelson B."/>
            <person name="Raja A."/>
            <person name="Underwood J."/>
            <person name="Diekhans M."/>
            <person name="Fiddes I."/>
            <person name="Haussler D."/>
            <person name="Eichler E."/>
        </authorList>
    </citation>
    <scope>NUCLEOTIDE SEQUENCE [LARGE SCALE GENOMIC DNA]</scope>
    <source>
        <strain evidence="1">Yerkes chimp pedigree #C0471</strain>
    </source>
</reference>
<evidence type="ECO:0000313" key="2">
    <source>
        <dbReference type="Proteomes" id="UP000236370"/>
    </source>
</evidence>
<sequence>MGTPWRKRKGIDGVSLCRTGWSAVARSWLTATSASQVQEILLPQPPQ</sequence>
<dbReference type="AlphaFoldDB" id="A0A2J8PZY3"/>
<protein>
    <submittedName>
        <fullName evidence="1">LRTOMT isoform 13</fullName>
    </submittedName>
</protein>
<name>A0A2J8PZY3_PANTR</name>